<proteinExistence type="predicted"/>
<organism evidence="1 2">
    <name type="scientific">Ixodes persulcatus</name>
    <name type="common">Taiga tick</name>
    <dbReference type="NCBI Taxonomy" id="34615"/>
    <lineage>
        <taxon>Eukaryota</taxon>
        <taxon>Metazoa</taxon>
        <taxon>Ecdysozoa</taxon>
        <taxon>Arthropoda</taxon>
        <taxon>Chelicerata</taxon>
        <taxon>Arachnida</taxon>
        <taxon>Acari</taxon>
        <taxon>Parasitiformes</taxon>
        <taxon>Ixodida</taxon>
        <taxon>Ixodoidea</taxon>
        <taxon>Ixodidae</taxon>
        <taxon>Ixodinae</taxon>
        <taxon>Ixodes</taxon>
    </lineage>
</organism>
<keyword evidence="2" id="KW-1185">Reference proteome</keyword>
<gene>
    <name evidence="1" type="ORF">HPB47_020282</name>
</gene>
<evidence type="ECO:0000313" key="1">
    <source>
        <dbReference type="EMBL" id="KAG0433030.1"/>
    </source>
</evidence>
<dbReference type="EMBL" id="JABSTQ010009092">
    <property type="protein sequence ID" value="KAG0433030.1"/>
    <property type="molecule type" value="Genomic_DNA"/>
</dbReference>
<evidence type="ECO:0000313" key="2">
    <source>
        <dbReference type="Proteomes" id="UP000805193"/>
    </source>
</evidence>
<comment type="caution">
    <text evidence="1">The sequence shown here is derived from an EMBL/GenBank/DDBJ whole genome shotgun (WGS) entry which is preliminary data.</text>
</comment>
<accession>A0AC60QG20</accession>
<reference evidence="1 2" key="1">
    <citation type="journal article" date="2020" name="Cell">
        <title>Large-Scale Comparative Analyses of Tick Genomes Elucidate Their Genetic Diversity and Vector Capacities.</title>
        <authorList>
            <consortium name="Tick Genome and Microbiome Consortium (TIGMIC)"/>
            <person name="Jia N."/>
            <person name="Wang J."/>
            <person name="Shi W."/>
            <person name="Du L."/>
            <person name="Sun Y."/>
            <person name="Zhan W."/>
            <person name="Jiang J.F."/>
            <person name="Wang Q."/>
            <person name="Zhang B."/>
            <person name="Ji P."/>
            <person name="Bell-Sakyi L."/>
            <person name="Cui X.M."/>
            <person name="Yuan T.T."/>
            <person name="Jiang B.G."/>
            <person name="Yang W.F."/>
            <person name="Lam T.T."/>
            <person name="Chang Q.C."/>
            <person name="Ding S.J."/>
            <person name="Wang X.J."/>
            <person name="Zhu J.G."/>
            <person name="Ruan X.D."/>
            <person name="Zhao L."/>
            <person name="Wei J.T."/>
            <person name="Ye R.Z."/>
            <person name="Que T.C."/>
            <person name="Du C.H."/>
            <person name="Zhou Y.H."/>
            <person name="Cheng J.X."/>
            <person name="Dai P.F."/>
            <person name="Guo W.B."/>
            <person name="Han X.H."/>
            <person name="Huang E.J."/>
            <person name="Li L.F."/>
            <person name="Wei W."/>
            <person name="Gao Y.C."/>
            <person name="Liu J.Z."/>
            <person name="Shao H.Z."/>
            <person name="Wang X."/>
            <person name="Wang C.C."/>
            <person name="Yang T.C."/>
            <person name="Huo Q.B."/>
            <person name="Li W."/>
            <person name="Chen H.Y."/>
            <person name="Chen S.E."/>
            <person name="Zhou L.G."/>
            <person name="Ni X.B."/>
            <person name="Tian J.H."/>
            <person name="Sheng Y."/>
            <person name="Liu T."/>
            <person name="Pan Y.S."/>
            <person name="Xia L.Y."/>
            <person name="Li J."/>
            <person name="Zhao F."/>
            <person name="Cao W.C."/>
        </authorList>
    </citation>
    <scope>NUCLEOTIDE SEQUENCE [LARGE SCALE GENOMIC DNA]</scope>
    <source>
        <tissue evidence="1">Larvae</tissue>
    </source>
</reference>
<name>A0AC60QG20_IXOPE</name>
<protein>
    <submittedName>
        <fullName evidence="1">Uncharacterized protein</fullName>
    </submittedName>
</protein>
<sequence length="83" mass="9138">MGRRGRWNPPSKPAFIFLHSSSPAQASKLLPKTQSCCSCATPSSSAIRSPHYPNTPPPHWRVWLASAAHVDQLALVRLAEEHL</sequence>
<dbReference type="Proteomes" id="UP000805193">
    <property type="component" value="Unassembled WGS sequence"/>
</dbReference>